<evidence type="ECO:0000313" key="4">
    <source>
        <dbReference type="Proteomes" id="UP000295215"/>
    </source>
</evidence>
<dbReference type="InterPro" id="IPR024981">
    <property type="entry name" value="DUF3887"/>
</dbReference>
<dbReference type="EMBL" id="SOAG01000010">
    <property type="protein sequence ID" value="TDS59612.1"/>
    <property type="molecule type" value="Genomic_DNA"/>
</dbReference>
<dbReference type="Gene3D" id="3.40.710.10">
    <property type="entry name" value="DD-peptidase/beta-lactamase superfamily"/>
    <property type="match status" value="1"/>
</dbReference>
<dbReference type="Gene3D" id="3.10.450.590">
    <property type="match status" value="1"/>
</dbReference>
<gene>
    <name evidence="3" type="ORF">C8P70_11060</name>
</gene>
<protein>
    <submittedName>
        <fullName evidence="3">CubicO group peptidase (Beta-lactamase class C family)</fullName>
    </submittedName>
</protein>
<evidence type="ECO:0000259" key="1">
    <source>
        <dbReference type="Pfam" id="PF00144"/>
    </source>
</evidence>
<dbReference type="AlphaFoldDB" id="A0A4R7F2M5"/>
<organism evidence="3 4">
    <name type="scientific">Myroides indicus</name>
    <dbReference type="NCBI Taxonomy" id="1323422"/>
    <lineage>
        <taxon>Bacteria</taxon>
        <taxon>Pseudomonadati</taxon>
        <taxon>Bacteroidota</taxon>
        <taxon>Flavobacteriia</taxon>
        <taxon>Flavobacteriales</taxon>
        <taxon>Flavobacteriaceae</taxon>
        <taxon>Myroides</taxon>
    </lineage>
</organism>
<evidence type="ECO:0000313" key="3">
    <source>
        <dbReference type="EMBL" id="TDS59612.1"/>
    </source>
</evidence>
<dbReference type="Proteomes" id="UP000295215">
    <property type="component" value="Unassembled WGS sequence"/>
</dbReference>
<dbReference type="Pfam" id="PF13026">
    <property type="entry name" value="DUF3887"/>
    <property type="match status" value="1"/>
</dbReference>
<keyword evidence="4" id="KW-1185">Reference proteome</keyword>
<name>A0A4R7F2M5_9FLAO</name>
<dbReference type="InterPro" id="IPR012338">
    <property type="entry name" value="Beta-lactam/transpept-like"/>
</dbReference>
<feature type="domain" description="DUF3887" evidence="2">
    <location>
        <begin position="26"/>
        <end position="110"/>
    </location>
</feature>
<sequence length="464" mass="53288">MLTIVLLCCVNLFAQQKQYDNLIAVFIEDYNTSDYDDFYRLFSEALQKELPAVKAYNFFAEMKEKLGNIKSMEFYGLDENNLALYKTEFESEDIMLLNLAVNTEGELVGFRVINFPQDQADLSFLEQSEEEIIYELAINLPDKGQLAIAVINGDEVKYIGIKKDRTKLKSFENKKMLFGLGNFNTIFTATLLSEAITDKKINLSDLVNSYFDFPFKDSLQFSFASLANNSSFLPVLPEYFDADHEINNRQIDDLFYYNFSVSDLERYFKNEATIDSLEMFKRQRFSFIGFALLGESLSRIYKKPYEELIQDKIFDKYELNSTTIQKPQNKKVVKGYDANGKEIAIHEFNLFKTATGGYSNLIDLSKFVQAQFSSENQVLKLTQQPTLIITPGFWSALGWKIIHPEDPGRSVYFSKAIDVGYSNYIGFSLQQKKGIVVLSNSSTPKLLDALDELTYKLMAKQLLM</sequence>
<comment type="caution">
    <text evidence="3">The sequence shown here is derived from an EMBL/GenBank/DDBJ whole genome shotgun (WGS) entry which is preliminary data.</text>
</comment>
<reference evidence="3 4" key="1">
    <citation type="submission" date="2019-03" db="EMBL/GenBank/DDBJ databases">
        <title>Genomic Encyclopedia of Archaeal and Bacterial Type Strains, Phase II (KMG-II): from individual species to whole genera.</title>
        <authorList>
            <person name="Goeker M."/>
        </authorList>
    </citation>
    <scope>NUCLEOTIDE SEQUENCE [LARGE SCALE GENOMIC DNA]</scope>
    <source>
        <strain evidence="3 4">DSM 28213</strain>
    </source>
</reference>
<proteinExistence type="predicted"/>
<dbReference type="InterPro" id="IPR001466">
    <property type="entry name" value="Beta-lactam-related"/>
</dbReference>
<accession>A0A4R7F2M5</accession>
<dbReference type="PANTHER" id="PTHR46825:SF8">
    <property type="entry name" value="BETA-LACTAMASE-RELATED"/>
    <property type="match status" value="1"/>
</dbReference>
<dbReference type="PANTHER" id="PTHR46825">
    <property type="entry name" value="D-ALANYL-D-ALANINE-CARBOXYPEPTIDASE/ENDOPEPTIDASE AMPH"/>
    <property type="match status" value="1"/>
</dbReference>
<dbReference type="InterPro" id="IPR050491">
    <property type="entry name" value="AmpC-like"/>
</dbReference>
<dbReference type="SUPFAM" id="SSF56601">
    <property type="entry name" value="beta-lactamase/transpeptidase-like"/>
    <property type="match status" value="1"/>
</dbReference>
<evidence type="ECO:0000259" key="2">
    <source>
        <dbReference type="Pfam" id="PF13026"/>
    </source>
</evidence>
<dbReference type="Pfam" id="PF00144">
    <property type="entry name" value="Beta-lactamase"/>
    <property type="match status" value="1"/>
</dbReference>
<feature type="domain" description="Beta-lactamase-related" evidence="1">
    <location>
        <begin position="187"/>
        <end position="445"/>
    </location>
</feature>